<dbReference type="Gene3D" id="3.30.70.260">
    <property type="match status" value="1"/>
</dbReference>
<keyword evidence="15" id="KW-0511">Multifunctional enzyme</keyword>
<dbReference type="EC" id="5.4.99.5" evidence="6"/>
<feature type="binding site" evidence="19">
    <location>
        <position position="29"/>
    </location>
    <ligand>
        <name>substrate</name>
    </ligand>
</feature>
<dbReference type="InterPro" id="IPR002701">
    <property type="entry name" value="CM_II_prokaryot"/>
</dbReference>
<evidence type="ECO:0000259" key="22">
    <source>
        <dbReference type="PROSITE" id="PS51171"/>
    </source>
</evidence>
<dbReference type="Gene3D" id="3.40.190.10">
    <property type="entry name" value="Periplasmic binding protein-like II"/>
    <property type="match status" value="2"/>
</dbReference>
<comment type="pathway">
    <text evidence="5">Metabolic intermediate biosynthesis; prephenate biosynthesis; prephenate from chorismate: step 1/1.</text>
</comment>
<dbReference type="PANTHER" id="PTHR21022:SF19">
    <property type="entry name" value="PREPHENATE DEHYDRATASE-RELATED"/>
    <property type="match status" value="1"/>
</dbReference>
<keyword evidence="12" id="KW-0584">Phenylalanine biosynthesis</keyword>
<evidence type="ECO:0000256" key="6">
    <source>
        <dbReference type="ARBA" id="ARBA00012404"/>
    </source>
</evidence>
<dbReference type="Proteomes" id="UP000073601">
    <property type="component" value="Unassembled WGS sequence"/>
</dbReference>
<evidence type="ECO:0000256" key="17">
    <source>
        <dbReference type="ARBA" id="ARBA00031520"/>
    </source>
</evidence>
<dbReference type="FunFam" id="3.40.190.10:FF:000034">
    <property type="entry name" value="Chorismate mutase/prephenate dehydratase"/>
    <property type="match status" value="1"/>
</dbReference>
<feature type="binding site" evidence="19">
    <location>
        <position position="53"/>
    </location>
    <ligand>
        <name>substrate</name>
    </ligand>
</feature>
<evidence type="ECO:0000256" key="16">
    <source>
        <dbReference type="ARBA" id="ARBA00031175"/>
    </source>
</evidence>
<dbReference type="GO" id="GO:0009094">
    <property type="term" value="P:L-phenylalanine biosynthetic process"/>
    <property type="evidence" value="ECO:0007669"/>
    <property type="project" value="UniProtKB-UniPathway"/>
</dbReference>
<dbReference type="AlphaFoldDB" id="A0A128EVD8"/>
<comment type="subcellular location">
    <subcellularLocation>
        <location evidence="3">Cytoplasm</location>
    </subcellularLocation>
</comment>
<comment type="pathway">
    <text evidence="4">Amino-acid biosynthesis; L-phenylalanine biosynthesis; phenylpyruvate from prephenate: step 1/1.</text>
</comment>
<keyword evidence="14" id="KW-0456">Lyase</keyword>
<evidence type="ECO:0000256" key="9">
    <source>
        <dbReference type="ARBA" id="ARBA00022490"/>
    </source>
</evidence>
<evidence type="ECO:0000259" key="21">
    <source>
        <dbReference type="PROSITE" id="PS51168"/>
    </source>
</evidence>
<feature type="domain" description="Prephenate dehydratase" evidence="22">
    <location>
        <begin position="107"/>
        <end position="288"/>
    </location>
</feature>
<dbReference type="UniPathway" id="UPA00120">
    <property type="reaction ID" value="UER00203"/>
</dbReference>
<evidence type="ECO:0000256" key="1">
    <source>
        <dbReference type="ARBA" id="ARBA00000824"/>
    </source>
</evidence>
<proteinExistence type="predicted"/>
<reference evidence="25" key="1">
    <citation type="submission" date="2016-02" db="EMBL/GenBank/DDBJ databases">
        <authorList>
            <person name="Rodrigo-Torres Lidia"/>
            <person name="Arahal R.David."/>
        </authorList>
    </citation>
    <scope>NUCLEOTIDE SEQUENCE [LARGE SCALE GENOMIC DNA]</scope>
    <source>
        <strain evidence="25">CECT 8713</strain>
    </source>
</reference>
<evidence type="ECO:0000256" key="5">
    <source>
        <dbReference type="ARBA" id="ARBA00004817"/>
    </source>
</evidence>
<feature type="site" description="Essential for prephenate dehydratase activity" evidence="20">
    <location>
        <position position="281"/>
    </location>
</feature>
<keyword evidence="9" id="KW-0963">Cytoplasm</keyword>
<dbReference type="GO" id="GO:0004106">
    <property type="term" value="F:chorismate mutase activity"/>
    <property type="evidence" value="ECO:0007669"/>
    <property type="project" value="UniProtKB-EC"/>
</dbReference>
<evidence type="ECO:0000256" key="12">
    <source>
        <dbReference type="ARBA" id="ARBA00023222"/>
    </source>
</evidence>
<dbReference type="SMART" id="SM00830">
    <property type="entry name" value="CM_2"/>
    <property type="match status" value="1"/>
</dbReference>
<dbReference type="GO" id="GO:0004664">
    <property type="term" value="F:prephenate dehydratase activity"/>
    <property type="evidence" value="ECO:0007669"/>
    <property type="project" value="UniProtKB-EC"/>
</dbReference>
<protein>
    <recommendedName>
        <fullName evidence="8">Bifunctional chorismate mutase/prephenate dehydratase</fullName>
        <ecNumber evidence="7">4.2.1.51</ecNumber>
        <ecNumber evidence="6">5.4.99.5</ecNumber>
    </recommendedName>
    <alternativeName>
        <fullName evidence="17">Chorismate mutase-prephenate dehydratase</fullName>
    </alternativeName>
    <alternativeName>
        <fullName evidence="16">p-protein</fullName>
    </alternativeName>
</protein>
<evidence type="ECO:0000259" key="23">
    <source>
        <dbReference type="PROSITE" id="PS51671"/>
    </source>
</evidence>
<sequence>MSKPTLSLDEIRVNVSRIDQELLSLLAERRKLSLEVAKSKIQTQKPVRDVEREQALLEKLVANGKSHELDPQYVTKIFHTIIEDSVLYQQAFLQRLANPDNEQPLARVSFLGGKGSYSNLATRNFFARKHTKLAEIQCSSFKEVLEMVETGNADYGVLPIENTSSGSINDVYDQLQHTRLSIVGEITQPIEHCLLTAVDTQIDQIEVLYSHPQPHQQCSEFVRSLGSGIKQEYCSSTAEAMKEVAAMAQPNVAAIGNAASGELYGLKPLKFGIANQQENHTRFIVVARKPVEVTALIPAKTTFIMSTGQSAGSLVECLLVLRNHGINMTKLESRPVLGNPWEEMFYVDVEGNMRTDVMKEALEELTKITRYIKVLGSYPIENVAPTEIDV</sequence>
<dbReference type="CDD" id="cd04905">
    <property type="entry name" value="ACT_CM-PDT"/>
    <property type="match status" value="1"/>
</dbReference>
<accession>A0A128EVD8</accession>
<organism evidence="24 25">
    <name type="scientific">Grimontia marina</name>
    <dbReference type="NCBI Taxonomy" id="646534"/>
    <lineage>
        <taxon>Bacteria</taxon>
        <taxon>Pseudomonadati</taxon>
        <taxon>Pseudomonadota</taxon>
        <taxon>Gammaproteobacteria</taxon>
        <taxon>Vibrionales</taxon>
        <taxon>Vibrionaceae</taxon>
        <taxon>Grimontia</taxon>
    </lineage>
</organism>
<dbReference type="OrthoDB" id="9802281at2"/>
<dbReference type="PROSITE" id="PS00857">
    <property type="entry name" value="PREPHENATE_DEHYDR_1"/>
    <property type="match status" value="1"/>
</dbReference>
<dbReference type="InterPro" id="IPR018528">
    <property type="entry name" value="Preph_deHydtase_CS"/>
</dbReference>
<dbReference type="InterPro" id="IPR010952">
    <property type="entry name" value="CM_P_1"/>
</dbReference>
<dbReference type="FunFam" id="3.40.190.10:FF:000044">
    <property type="entry name" value="Chorismate mutase/prephenate dehydratase"/>
    <property type="match status" value="1"/>
</dbReference>
<evidence type="ECO:0000256" key="15">
    <source>
        <dbReference type="ARBA" id="ARBA00023268"/>
    </source>
</evidence>
<dbReference type="PROSITE" id="PS51168">
    <property type="entry name" value="CHORISMATE_MUT_2"/>
    <property type="match status" value="1"/>
</dbReference>
<evidence type="ECO:0000256" key="20">
    <source>
        <dbReference type="PIRSR" id="PIRSR001500-2"/>
    </source>
</evidence>
<dbReference type="NCBIfam" id="NF008865">
    <property type="entry name" value="PRK11898.1"/>
    <property type="match status" value="1"/>
</dbReference>
<dbReference type="InterPro" id="IPR008242">
    <property type="entry name" value="Chor_mutase/pphenate_deHydtase"/>
</dbReference>
<name>A0A128EVD8_9GAMM</name>
<dbReference type="InterPro" id="IPR002912">
    <property type="entry name" value="ACT_dom"/>
</dbReference>
<dbReference type="RefSeq" id="WP_002540054.1">
    <property type="nucleotide sequence ID" value="NZ_CAWRCI010000004.1"/>
</dbReference>
<dbReference type="Pfam" id="PF00800">
    <property type="entry name" value="PDT"/>
    <property type="match status" value="1"/>
</dbReference>
<feature type="binding site" evidence="19">
    <location>
        <position position="40"/>
    </location>
    <ligand>
        <name>substrate</name>
    </ligand>
</feature>
<keyword evidence="11" id="KW-0057">Aromatic amino acid biosynthesis</keyword>
<dbReference type="PROSITE" id="PS51171">
    <property type="entry name" value="PREPHENATE_DEHYDR_3"/>
    <property type="match status" value="1"/>
</dbReference>
<dbReference type="GO" id="GO:0005737">
    <property type="term" value="C:cytoplasm"/>
    <property type="evidence" value="ECO:0007669"/>
    <property type="project" value="UniProtKB-SubCell"/>
</dbReference>
<dbReference type="SUPFAM" id="SSF55021">
    <property type="entry name" value="ACT-like"/>
    <property type="match status" value="1"/>
</dbReference>
<feature type="binding site" evidence="19">
    <location>
        <position position="49"/>
    </location>
    <ligand>
        <name>substrate</name>
    </ligand>
</feature>
<dbReference type="InterPro" id="IPR036979">
    <property type="entry name" value="CM_dom_sf"/>
</dbReference>
<dbReference type="Pfam" id="PF01817">
    <property type="entry name" value="CM_2"/>
    <property type="match status" value="1"/>
</dbReference>
<feature type="binding site" evidence="19">
    <location>
        <position position="12"/>
    </location>
    <ligand>
        <name>substrate</name>
    </ligand>
</feature>
<evidence type="ECO:0000256" key="11">
    <source>
        <dbReference type="ARBA" id="ARBA00023141"/>
    </source>
</evidence>
<evidence type="ECO:0000313" key="24">
    <source>
        <dbReference type="EMBL" id="CZF78547.1"/>
    </source>
</evidence>
<dbReference type="InterPro" id="IPR045865">
    <property type="entry name" value="ACT-like_dom_sf"/>
</dbReference>
<keyword evidence="10" id="KW-0028">Amino-acid biosynthesis</keyword>
<evidence type="ECO:0000256" key="10">
    <source>
        <dbReference type="ARBA" id="ARBA00022605"/>
    </source>
</evidence>
<evidence type="ECO:0000256" key="3">
    <source>
        <dbReference type="ARBA" id="ARBA00004496"/>
    </source>
</evidence>
<evidence type="ECO:0000256" key="8">
    <source>
        <dbReference type="ARBA" id="ARBA00014401"/>
    </source>
</evidence>
<evidence type="ECO:0000256" key="14">
    <source>
        <dbReference type="ARBA" id="ARBA00023239"/>
    </source>
</evidence>
<evidence type="ECO:0000256" key="4">
    <source>
        <dbReference type="ARBA" id="ARBA00004741"/>
    </source>
</evidence>
<evidence type="ECO:0000313" key="25">
    <source>
        <dbReference type="Proteomes" id="UP000073601"/>
    </source>
</evidence>
<evidence type="ECO:0000256" key="7">
    <source>
        <dbReference type="ARBA" id="ARBA00013147"/>
    </source>
</evidence>
<dbReference type="PROSITE" id="PS51671">
    <property type="entry name" value="ACT"/>
    <property type="match status" value="1"/>
</dbReference>
<comment type="function">
    <text evidence="2">Catalyzes the Claisen rearrangement of chorismate to prephenate and the decarboxylation/dehydration of prephenate to phenylpyruvate.</text>
</comment>
<dbReference type="InterPro" id="IPR036263">
    <property type="entry name" value="Chorismate_II_sf"/>
</dbReference>
<dbReference type="InterPro" id="IPR001086">
    <property type="entry name" value="Preph_deHydtase"/>
</dbReference>
<evidence type="ECO:0000256" key="2">
    <source>
        <dbReference type="ARBA" id="ARBA00002364"/>
    </source>
</evidence>
<dbReference type="PROSITE" id="PS00858">
    <property type="entry name" value="PREPHENATE_DEHYDR_2"/>
    <property type="match status" value="1"/>
</dbReference>
<feature type="binding site" evidence="19">
    <location>
        <position position="89"/>
    </location>
    <ligand>
        <name>substrate</name>
    </ligand>
</feature>
<evidence type="ECO:0000256" key="13">
    <source>
        <dbReference type="ARBA" id="ARBA00023235"/>
    </source>
</evidence>
<keyword evidence="25" id="KW-1185">Reference proteome</keyword>
<keyword evidence="13" id="KW-0413">Isomerase</keyword>
<gene>
    <name evidence="24" type="primary">pheA</name>
    <name evidence="24" type="ORF">GMA8713_00613</name>
</gene>
<dbReference type="UniPathway" id="UPA00121">
    <property type="reaction ID" value="UER00345"/>
</dbReference>
<dbReference type="SUPFAM" id="SSF48600">
    <property type="entry name" value="Chorismate mutase II"/>
    <property type="match status" value="1"/>
</dbReference>
<dbReference type="Gene3D" id="1.20.59.10">
    <property type="entry name" value="Chorismate mutase"/>
    <property type="match status" value="1"/>
</dbReference>
<evidence type="ECO:0000256" key="18">
    <source>
        <dbReference type="ARBA" id="ARBA00047848"/>
    </source>
</evidence>
<comment type="catalytic activity">
    <reaction evidence="1">
        <text>chorismate = prephenate</text>
        <dbReference type="Rhea" id="RHEA:13897"/>
        <dbReference type="ChEBI" id="CHEBI:29748"/>
        <dbReference type="ChEBI" id="CHEBI:29934"/>
        <dbReference type="EC" id="5.4.99.5"/>
    </reaction>
</comment>
<dbReference type="CDD" id="cd13631">
    <property type="entry name" value="PBP2_Ct-PDT_like"/>
    <property type="match status" value="1"/>
</dbReference>
<feature type="domain" description="ACT" evidence="23">
    <location>
        <begin position="302"/>
        <end position="379"/>
    </location>
</feature>
<feature type="domain" description="Chorismate mutase" evidence="21">
    <location>
        <begin position="2"/>
        <end position="93"/>
    </location>
</feature>
<feature type="binding site" evidence="19">
    <location>
        <position position="85"/>
    </location>
    <ligand>
        <name>substrate</name>
    </ligand>
</feature>
<comment type="catalytic activity">
    <reaction evidence="18">
        <text>prephenate + H(+) = 3-phenylpyruvate + CO2 + H2O</text>
        <dbReference type="Rhea" id="RHEA:21648"/>
        <dbReference type="ChEBI" id="CHEBI:15377"/>
        <dbReference type="ChEBI" id="CHEBI:15378"/>
        <dbReference type="ChEBI" id="CHEBI:16526"/>
        <dbReference type="ChEBI" id="CHEBI:18005"/>
        <dbReference type="ChEBI" id="CHEBI:29934"/>
        <dbReference type="EC" id="4.2.1.51"/>
    </reaction>
</comment>
<dbReference type="SUPFAM" id="SSF53850">
    <property type="entry name" value="Periplasmic binding protein-like II"/>
    <property type="match status" value="1"/>
</dbReference>
<dbReference type="GO" id="GO:0046417">
    <property type="term" value="P:chorismate metabolic process"/>
    <property type="evidence" value="ECO:0007669"/>
    <property type="project" value="InterPro"/>
</dbReference>
<dbReference type="NCBIfam" id="TIGR01797">
    <property type="entry name" value="CM_P_1"/>
    <property type="match status" value="1"/>
</dbReference>
<dbReference type="PANTHER" id="PTHR21022">
    <property type="entry name" value="PREPHENATE DEHYDRATASE P PROTEIN"/>
    <property type="match status" value="1"/>
</dbReference>
<dbReference type="EMBL" id="FIZY01000004">
    <property type="protein sequence ID" value="CZF78547.1"/>
    <property type="molecule type" value="Genomic_DNA"/>
</dbReference>
<dbReference type="EC" id="4.2.1.51" evidence="7"/>
<evidence type="ECO:0000256" key="19">
    <source>
        <dbReference type="PIRSR" id="PIRSR001500-1"/>
    </source>
</evidence>
<dbReference type="PIRSF" id="PIRSF001500">
    <property type="entry name" value="Chor_mut_pdt_Ppr"/>
    <property type="match status" value="1"/>
</dbReference>